<dbReference type="GeneID" id="103714225"/>
<accession>A0A8B9AFW9</accession>
<evidence type="ECO:0000313" key="2">
    <source>
        <dbReference type="RefSeq" id="XP_038982154.1"/>
    </source>
</evidence>
<evidence type="ECO:0000313" key="1">
    <source>
        <dbReference type="Proteomes" id="UP000228380"/>
    </source>
</evidence>
<organism evidence="1 2">
    <name type="scientific">Phoenix dactylifera</name>
    <name type="common">Date palm</name>
    <dbReference type="NCBI Taxonomy" id="42345"/>
    <lineage>
        <taxon>Eukaryota</taxon>
        <taxon>Viridiplantae</taxon>
        <taxon>Streptophyta</taxon>
        <taxon>Embryophyta</taxon>
        <taxon>Tracheophyta</taxon>
        <taxon>Spermatophyta</taxon>
        <taxon>Magnoliopsida</taxon>
        <taxon>Liliopsida</taxon>
        <taxon>Arecaceae</taxon>
        <taxon>Coryphoideae</taxon>
        <taxon>Phoeniceae</taxon>
        <taxon>Phoenix</taxon>
    </lineage>
</organism>
<protein>
    <submittedName>
        <fullName evidence="2">Uncharacterized protein LOC103714225</fullName>
    </submittedName>
</protein>
<keyword evidence="1" id="KW-1185">Reference proteome</keyword>
<dbReference type="KEGG" id="pda:103714225"/>
<dbReference type="RefSeq" id="XP_038982154.1">
    <property type="nucleotide sequence ID" value="XM_039126226.1"/>
</dbReference>
<dbReference type="AlphaFoldDB" id="A0A8B9AFW9"/>
<dbReference type="SUPFAM" id="SSF56300">
    <property type="entry name" value="Metallo-dependent phosphatases"/>
    <property type="match status" value="1"/>
</dbReference>
<dbReference type="PANTHER" id="PTHR32254">
    <property type="entry name" value="EXPRESSED PROTEIN"/>
    <property type="match status" value="1"/>
</dbReference>
<reference evidence="2" key="2">
    <citation type="submission" date="2025-08" db="UniProtKB">
        <authorList>
            <consortium name="RefSeq"/>
        </authorList>
    </citation>
    <scope>IDENTIFICATION</scope>
    <source>
        <tissue evidence="2">Young leaves</tissue>
    </source>
</reference>
<dbReference type="OrthoDB" id="411211at2759"/>
<sequence>MADFGRKPSWGRTLVIQAALCLALYAAFNIGRPQAARDARLQSKLHRESLDLYFLSVRGGLRSPREQAHLLHQMEKAAKIYKAKFVVNIGELGEDDPLLRNATFHFPLVEIPWYTAPVSQGQVNGNFLKKIRIPHGQDLDIIAVDTGPLKNLSHVEQLSKIGSDQLHWIKGTLAATNSNWLIVIGFDPLIVCEEKQGTEVVKFYEPLHHIFQEFGVNAYLSKRGCTGPYYHDEGIVYIGNTGPADKTHNAFSANGNANIFSEMHNGFLLHRVSPLEIESYFIDSTGKIVFKATIRQHGREAI</sequence>
<name>A0A8B9AFW9_PHODC</name>
<dbReference type="Proteomes" id="UP000228380">
    <property type="component" value="Chromosome 1"/>
</dbReference>
<dbReference type="PANTHER" id="PTHR32254:SF5">
    <property type="entry name" value="CALCINEURIN-LIKE METALLO-PHOSPHOESTERASE SUPERFAMILY PROTEIN"/>
    <property type="match status" value="1"/>
</dbReference>
<gene>
    <name evidence="2" type="primary">LOC103714225</name>
</gene>
<proteinExistence type="predicted"/>
<reference evidence="1" key="1">
    <citation type="journal article" date="2019" name="Nat. Commun.">
        <title>Genome-wide association mapping of date palm fruit traits.</title>
        <authorList>
            <person name="Hazzouri K.M."/>
            <person name="Gros-Balthazard M."/>
            <person name="Flowers J.M."/>
            <person name="Copetti D."/>
            <person name="Lemansour A."/>
            <person name="Lebrun M."/>
            <person name="Masmoudi K."/>
            <person name="Ferrand S."/>
            <person name="Dhar M.I."/>
            <person name="Fresquez Z.A."/>
            <person name="Rosas U."/>
            <person name="Zhang J."/>
            <person name="Talag J."/>
            <person name="Lee S."/>
            <person name="Kudrna D."/>
            <person name="Powell R.F."/>
            <person name="Leitch I.J."/>
            <person name="Krueger R.R."/>
            <person name="Wing R.A."/>
            <person name="Amiri K.M.A."/>
            <person name="Purugganan M.D."/>
        </authorList>
    </citation>
    <scope>NUCLEOTIDE SEQUENCE [LARGE SCALE GENOMIC DNA]</scope>
    <source>
        <strain evidence="1">cv. Khalas</strain>
    </source>
</reference>
<dbReference type="InterPro" id="IPR029052">
    <property type="entry name" value="Metallo-depent_PP-like"/>
</dbReference>
<dbReference type="Gene3D" id="3.60.21.10">
    <property type="match status" value="1"/>
</dbReference>